<evidence type="ECO:0000256" key="1">
    <source>
        <dbReference type="ARBA" id="ARBA00004123"/>
    </source>
</evidence>
<comment type="subcellular location">
    <subcellularLocation>
        <location evidence="1 6">Nucleus</location>
    </subcellularLocation>
</comment>
<evidence type="ECO:0000256" key="6">
    <source>
        <dbReference type="RuleBase" id="RU364150"/>
    </source>
</evidence>
<protein>
    <recommendedName>
        <fullName evidence="6">Mediator of RNA polymerase II transcription subunit 18</fullName>
    </recommendedName>
    <alternativeName>
        <fullName evidence="6">Mediator complex subunit 18</fullName>
    </alternativeName>
</protein>
<keyword evidence="3 6" id="KW-0805">Transcription regulation</keyword>
<keyword evidence="5 6" id="KW-0539">Nucleus</keyword>
<name>A0A0R3QRV3_9BILA</name>
<dbReference type="AlphaFoldDB" id="A0A0R3QRV3"/>
<gene>
    <name evidence="6" type="primary">MED18</name>
    <name evidence="7" type="ORF">BTMF_LOCUS8489</name>
</gene>
<dbReference type="WBParaSite" id="BTMF_0001045501-mRNA-1">
    <property type="protein sequence ID" value="BTMF_0001045501-mRNA-1"/>
    <property type="gene ID" value="BTMF_0001045501"/>
</dbReference>
<evidence type="ECO:0000256" key="4">
    <source>
        <dbReference type="ARBA" id="ARBA00023163"/>
    </source>
</evidence>
<evidence type="ECO:0000256" key="3">
    <source>
        <dbReference type="ARBA" id="ARBA00023015"/>
    </source>
</evidence>
<comment type="function">
    <text evidence="6">Component of the Mediator complex, a coactivator involved in the regulated transcription of nearly all RNA polymerase II-dependent genes. Mediator functions as a bridge to convey information from gene-specific regulatory proteins to the basal RNA polymerase II transcription machinery. Mediator is recruited to promoters by direct interactions with regulatory proteins and serves as a scaffold for the assembly of a functional preinitiation complex with RNA polymerase II and the general transcription factors.</text>
</comment>
<evidence type="ECO:0000313" key="8">
    <source>
        <dbReference type="Proteomes" id="UP000280834"/>
    </source>
</evidence>
<organism evidence="9">
    <name type="scientific">Brugia timori</name>
    <dbReference type="NCBI Taxonomy" id="42155"/>
    <lineage>
        <taxon>Eukaryota</taxon>
        <taxon>Metazoa</taxon>
        <taxon>Ecdysozoa</taxon>
        <taxon>Nematoda</taxon>
        <taxon>Chromadorea</taxon>
        <taxon>Rhabditida</taxon>
        <taxon>Spirurina</taxon>
        <taxon>Spiruromorpha</taxon>
        <taxon>Filarioidea</taxon>
        <taxon>Onchocercidae</taxon>
        <taxon>Brugia</taxon>
    </lineage>
</organism>
<dbReference type="InterPro" id="IPR019095">
    <property type="entry name" value="Mediator_Med18"/>
</dbReference>
<dbReference type="PANTHER" id="PTHR13321">
    <property type="entry name" value="MEDIATOR OF RNA POLYMERASE II TRANSCRIPTION, SUBUNIT 18"/>
    <property type="match status" value="1"/>
</dbReference>
<comment type="subunit">
    <text evidence="6">Component of the Mediator complex.</text>
</comment>
<dbReference type="GO" id="GO:0003712">
    <property type="term" value="F:transcription coregulator activity"/>
    <property type="evidence" value="ECO:0007669"/>
    <property type="project" value="InterPro"/>
</dbReference>
<reference evidence="9" key="1">
    <citation type="submission" date="2017-02" db="UniProtKB">
        <authorList>
            <consortium name="WormBaseParasite"/>
        </authorList>
    </citation>
    <scope>IDENTIFICATION</scope>
</reference>
<proteinExistence type="inferred from homology"/>
<keyword evidence="4 6" id="KW-0804">Transcription</keyword>
<comment type="similarity">
    <text evidence="2 6">Belongs to the Mediator complex subunit 18 family.</text>
</comment>
<evidence type="ECO:0000256" key="2">
    <source>
        <dbReference type="ARBA" id="ARBA00009814"/>
    </source>
</evidence>
<evidence type="ECO:0000313" key="9">
    <source>
        <dbReference type="WBParaSite" id="BTMF_0001045501-mRNA-1"/>
    </source>
</evidence>
<keyword evidence="6" id="KW-0010">Activator</keyword>
<accession>A0A0R3QRV3</accession>
<evidence type="ECO:0000256" key="5">
    <source>
        <dbReference type="ARBA" id="ARBA00023242"/>
    </source>
</evidence>
<dbReference type="STRING" id="42155.A0A0R3QRV3"/>
<dbReference type="GO" id="GO:0016592">
    <property type="term" value="C:mediator complex"/>
    <property type="evidence" value="ECO:0007669"/>
    <property type="project" value="InterPro"/>
</dbReference>
<dbReference type="Gene3D" id="2.40.320.10">
    <property type="entry name" value="Hypothetical Protein Pfu-838710-001"/>
    <property type="match status" value="1"/>
</dbReference>
<dbReference type="EMBL" id="UZAG01016438">
    <property type="protein sequence ID" value="VDO28382.1"/>
    <property type="molecule type" value="Genomic_DNA"/>
</dbReference>
<dbReference type="GO" id="GO:0006357">
    <property type="term" value="P:regulation of transcription by RNA polymerase II"/>
    <property type="evidence" value="ECO:0007669"/>
    <property type="project" value="InterPro"/>
</dbReference>
<keyword evidence="8" id="KW-1185">Reference proteome</keyword>
<dbReference type="Pfam" id="PF09637">
    <property type="entry name" value="Med18"/>
    <property type="match status" value="1"/>
</dbReference>
<dbReference type="GO" id="GO:0006369">
    <property type="term" value="P:termination of RNA polymerase II transcription"/>
    <property type="evidence" value="ECO:0007669"/>
    <property type="project" value="TreeGrafter"/>
</dbReference>
<dbReference type="Proteomes" id="UP000280834">
    <property type="component" value="Unassembled WGS sequence"/>
</dbReference>
<evidence type="ECO:0000313" key="7">
    <source>
        <dbReference type="EMBL" id="VDO28382.1"/>
    </source>
</evidence>
<sequence>MGAAEPDVHCPTIIRKSIDSLIYSSNMMEFVKTLGLRMDYEYLTKGYLFTKGHIKIIINNITRTEKIGTYDPNVLKPLSDSLLIEMSAALPDTKEYMTTAKALRSFADQLSPICDMQKVEYWRRLQTIKDKTSIFLKKSPLSTYP</sequence>
<dbReference type="PANTHER" id="PTHR13321:SF2">
    <property type="entry name" value="MEDIATOR OF RNA POLYMERASE II TRANSCRIPTION SUBUNIT 18"/>
    <property type="match status" value="1"/>
</dbReference>
<dbReference type="GO" id="GO:0070847">
    <property type="term" value="C:core mediator complex"/>
    <property type="evidence" value="ECO:0007669"/>
    <property type="project" value="TreeGrafter"/>
</dbReference>
<reference evidence="7 8" key="2">
    <citation type="submission" date="2018-11" db="EMBL/GenBank/DDBJ databases">
        <authorList>
            <consortium name="Pathogen Informatics"/>
        </authorList>
    </citation>
    <scope>NUCLEOTIDE SEQUENCE [LARGE SCALE GENOMIC DNA]</scope>
</reference>